<evidence type="ECO:0000259" key="5">
    <source>
        <dbReference type="SMART" id="SM01086"/>
    </source>
</evidence>
<dbReference type="SUPFAM" id="SSF52540">
    <property type="entry name" value="P-loop containing nucleoside triphosphate hydrolases"/>
    <property type="match status" value="1"/>
</dbReference>
<comment type="caution">
    <text evidence="6">The sequence shown here is derived from an EMBL/GenBank/DDBJ whole genome shotgun (WGS) entry which is preliminary data.</text>
</comment>
<dbReference type="InterPro" id="IPR001270">
    <property type="entry name" value="ClpA/B"/>
</dbReference>
<keyword evidence="1" id="KW-0547">Nucleotide-binding</keyword>
<evidence type="ECO:0000259" key="4">
    <source>
        <dbReference type="SMART" id="SM00382"/>
    </source>
</evidence>
<protein>
    <submittedName>
        <fullName evidence="6">ATP-dependent Clp protease ATP-binding subunit ClpC</fullName>
    </submittedName>
</protein>
<dbReference type="InterPro" id="IPR019489">
    <property type="entry name" value="Clp_ATPase_C"/>
</dbReference>
<dbReference type="CDD" id="cd19499">
    <property type="entry name" value="RecA-like_ClpB_Hsp104-like"/>
    <property type="match status" value="1"/>
</dbReference>
<dbReference type="GO" id="GO:0034605">
    <property type="term" value="P:cellular response to heat"/>
    <property type="evidence" value="ECO:0007669"/>
    <property type="project" value="TreeGrafter"/>
</dbReference>
<dbReference type="GO" id="GO:0005524">
    <property type="term" value="F:ATP binding"/>
    <property type="evidence" value="ECO:0007669"/>
    <property type="project" value="UniProtKB-KW"/>
</dbReference>
<keyword evidence="2 6" id="KW-0067">ATP-binding</keyword>
<proteinExistence type="predicted"/>
<gene>
    <name evidence="6" type="primary">clpC_2</name>
    <name evidence="6" type="ORF">TR69_WS6001000733</name>
</gene>
<name>A0A136LYJ0_9BACT</name>
<keyword evidence="6" id="KW-0645">Protease</keyword>
<evidence type="ECO:0000313" key="6">
    <source>
        <dbReference type="EMBL" id="KXK26719.1"/>
    </source>
</evidence>
<dbReference type="GO" id="GO:0006508">
    <property type="term" value="P:proteolysis"/>
    <property type="evidence" value="ECO:0007669"/>
    <property type="project" value="UniProtKB-KW"/>
</dbReference>
<dbReference type="InterPro" id="IPR003593">
    <property type="entry name" value="AAA+_ATPase"/>
</dbReference>
<evidence type="ECO:0000256" key="3">
    <source>
        <dbReference type="ARBA" id="ARBA00023186"/>
    </source>
</evidence>
<dbReference type="GO" id="GO:0016887">
    <property type="term" value="F:ATP hydrolysis activity"/>
    <property type="evidence" value="ECO:0007669"/>
    <property type="project" value="InterPro"/>
</dbReference>
<dbReference type="Gene3D" id="1.10.8.60">
    <property type="match status" value="1"/>
</dbReference>
<evidence type="ECO:0000256" key="2">
    <source>
        <dbReference type="ARBA" id="ARBA00022840"/>
    </source>
</evidence>
<keyword evidence="3" id="KW-0143">Chaperone</keyword>
<dbReference type="InterPro" id="IPR027417">
    <property type="entry name" value="P-loop_NTPase"/>
</dbReference>
<accession>A0A136LYJ0</accession>
<dbReference type="EMBL" id="JYNZ01000003">
    <property type="protein sequence ID" value="KXK26719.1"/>
    <property type="molecule type" value="Genomic_DNA"/>
</dbReference>
<organism evidence="6 7">
    <name type="scientific">candidate division WS6 bacterium OLB20</name>
    <dbReference type="NCBI Taxonomy" id="1617426"/>
    <lineage>
        <taxon>Bacteria</taxon>
        <taxon>Candidatus Dojkabacteria</taxon>
    </lineage>
</organism>
<dbReference type="PRINTS" id="PR00300">
    <property type="entry name" value="CLPPROTEASEA"/>
</dbReference>
<dbReference type="GO" id="GO:0005737">
    <property type="term" value="C:cytoplasm"/>
    <property type="evidence" value="ECO:0007669"/>
    <property type="project" value="TreeGrafter"/>
</dbReference>
<dbReference type="AlphaFoldDB" id="A0A136LYJ0"/>
<dbReference type="Pfam" id="PF07724">
    <property type="entry name" value="AAA_2"/>
    <property type="match status" value="1"/>
</dbReference>
<dbReference type="Pfam" id="PF10431">
    <property type="entry name" value="ClpB_D2-small"/>
    <property type="match status" value="1"/>
</dbReference>
<feature type="domain" description="Clp ATPase C-terminal" evidence="5">
    <location>
        <begin position="231"/>
        <end position="326"/>
    </location>
</feature>
<dbReference type="Gene3D" id="3.40.50.300">
    <property type="entry name" value="P-loop containing nucleotide triphosphate hydrolases"/>
    <property type="match status" value="1"/>
</dbReference>
<dbReference type="Proteomes" id="UP000070457">
    <property type="component" value="Unassembled WGS sequence"/>
</dbReference>
<dbReference type="GO" id="GO:0008233">
    <property type="term" value="F:peptidase activity"/>
    <property type="evidence" value="ECO:0007669"/>
    <property type="project" value="UniProtKB-KW"/>
</dbReference>
<feature type="domain" description="AAA+ ATPase" evidence="4">
    <location>
        <begin position="47"/>
        <end position="187"/>
    </location>
</feature>
<dbReference type="SMART" id="SM00382">
    <property type="entry name" value="AAA"/>
    <property type="match status" value="1"/>
</dbReference>
<dbReference type="InterPro" id="IPR003959">
    <property type="entry name" value="ATPase_AAA_core"/>
</dbReference>
<keyword evidence="6" id="KW-0378">Hydrolase</keyword>
<dbReference type="SMART" id="SM01086">
    <property type="entry name" value="ClpB_D2-small"/>
    <property type="match status" value="1"/>
</dbReference>
<dbReference type="PANTHER" id="PTHR11638:SF175">
    <property type="entry name" value="ATP-DEPENDENT CLP PROTEASE, ATP-BINDING SUBUNIT CLPC"/>
    <property type="match status" value="1"/>
</dbReference>
<reference evidence="6 7" key="1">
    <citation type="submission" date="2015-02" db="EMBL/GenBank/DDBJ databases">
        <title>Improved understanding of the partial-nitritation anammox process through 23 genomes representing the majority of the microbial community.</title>
        <authorList>
            <person name="Speth D.R."/>
            <person name="In T Zandt M."/>
            <person name="Guerrero Cruz S."/>
            <person name="Jetten M.S."/>
            <person name="Dutilh B.E."/>
        </authorList>
    </citation>
    <scope>NUCLEOTIDE SEQUENCE [LARGE SCALE GENOMIC DNA]</scope>
    <source>
        <strain evidence="6">OLB20</strain>
    </source>
</reference>
<sequence length="328" mass="36690">MTSDDIRSLQDLEKNLSRRIIGQDDAIRKIAAALKRARVGISDEHRPMASFLFLGPTGVGKTESAKEIARTMFGDEDALIQVDMSEFMEQHSVSKLIGSPPGYVGFQEGGQLTEQIKRRPYSVVLFDEIEKAHPDMVNILLQVLEEGHLQDGKGRKVNFKNSIIILTSNIGASEIGTDGVLGFGIEDEEQSGSKLDKAYERLQETVLEELKETLPPEFVNRIDETIVFRGLDDSDSKKITKILLDEINRRLKQRGVQVVATPGVVSLIAEKGFSKEYGARNIRRKLQEMIENPLADWIIEKGLTAKDRHSDPVFVRVVKDGEGVKFNE</sequence>
<evidence type="ECO:0000256" key="1">
    <source>
        <dbReference type="ARBA" id="ARBA00022741"/>
    </source>
</evidence>
<dbReference type="PANTHER" id="PTHR11638">
    <property type="entry name" value="ATP-DEPENDENT CLP PROTEASE"/>
    <property type="match status" value="1"/>
</dbReference>
<dbReference type="FunFam" id="3.40.50.300:FF:000025">
    <property type="entry name" value="ATP-dependent Clp protease subunit"/>
    <property type="match status" value="1"/>
</dbReference>
<dbReference type="PATRIC" id="fig|1617426.3.peg.725"/>
<dbReference type="STRING" id="1617426.TR69_WS6001000733"/>
<dbReference type="InterPro" id="IPR050130">
    <property type="entry name" value="ClpA_ClpB"/>
</dbReference>
<evidence type="ECO:0000313" key="7">
    <source>
        <dbReference type="Proteomes" id="UP000070457"/>
    </source>
</evidence>